<dbReference type="InterPro" id="IPR052123">
    <property type="entry name" value="Non-rcpt_Tyr_Phosphatase"/>
</dbReference>
<dbReference type="STRING" id="37653.A0A0L8GYW3"/>
<dbReference type="AlphaFoldDB" id="A0A0L8GYW3"/>
<evidence type="ECO:0000259" key="5">
    <source>
        <dbReference type="PROSITE" id="PS50001"/>
    </source>
</evidence>
<dbReference type="EMBL" id="KQ419866">
    <property type="protein sequence ID" value="KOF82148.1"/>
    <property type="molecule type" value="Genomic_DNA"/>
</dbReference>
<dbReference type="PANTHER" id="PTHR46257:SF3">
    <property type="entry name" value="TYROSINE-PROTEIN PHOSPHATASE CORKSCREW"/>
    <property type="match status" value="1"/>
</dbReference>
<dbReference type="Pfam" id="PF00017">
    <property type="entry name" value="SH2"/>
    <property type="match status" value="1"/>
</dbReference>
<dbReference type="InterPro" id="IPR036860">
    <property type="entry name" value="SH2_dom_sf"/>
</dbReference>
<dbReference type="PRINTS" id="PR00401">
    <property type="entry name" value="SH2DOMAIN"/>
</dbReference>
<sequence length="47" mass="5490">MLKQFRWFHPNIWGIDAESLLMERGFDGSFLARPSMSNQGDFTLSVR</sequence>
<dbReference type="GO" id="GO:0000278">
    <property type="term" value="P:mitotic cell cycle"/>
    <property type="evidence" value="ECO:0007669"/>
    <property type="project" value="TreeGrafter"/>
</dbReference>
<dbReference type="PANTHER" id="PTHR46257">
    <property type="entry name" value="TYROSINE-PROTEIN PHOSPHATASE CORKSCREW"/>
    <property type="match status" value="1"/>
</dbReference>
<keyword evidence="3" id="KW-0904">Protein phosphatase</keyword>
<keyword evidence="4" id="KW-0727">SH2 domain</keyword>
<dbReference type="PROSITE" id="PS50001">
    <property type="entry name" value="SH2"/>
    <property type="match status" value="1"/>
</dbReference>
<evidence type="ECO:0000256" key="4">
    <source>
        <dbReference type="PROSITE-ProRule" id="PRU00191"/>
    </source>
</evidence>
<feature type="domain" description="SH2" evidence="5">
    <location>
        <begin position="7"/>
        <end position="47"/>
    </location>
</feature>
<dbReference type="SUPFAM" id="SSF55550">
    <property type="entry name" value="SH2 domain"/>
    <property type="match status" value="1"/>
</dbReference>
<dbReference type="GO" id="GO:0035556">
    <property type="term" value="P:intracellular signal transduction"/>
    <property type="evidence" value="ECO:0007669"/>
    <property type="project" value="TreeGrafter"/>
</dbReference>
<dbReference type="OrthoDB" id="8815311at2759"/>
<accession>A0A0L8GYW3</accession>
<evidence type="ECO:0000256" key="2">
    <source>
        <dbReference type="ARBA" id="ARBA00022801"/>
    </source>
</evidence>
<proteinExistence type="predicted"/>
<dbReference type="GO" id="GO:0005737">
    <property type="term" value="C:cytoplasm"/>
    <property type="evidence" value="ECO:0007669"/>
    <property type="project" value="TreeGrafter"/>
</dbReference>
<dbReference type="EC" id="3.1.3.48" evidence="1"/>
<dbReference type="Gene3D" id="3.30.505.10">
    <property type="entry name" value="SH2 domain"/>
    <property type="match status" value="1"/>
</dbReference>
<keyword evidence="2" id="KW-0378">Hydrolase</keyword>
<evidence type="ECO:0000313" key="6">
    <source>
        <dbReference type="EMBL" id="KOF82148.1"/>
    </source>
</evidence>
<name>A0A0L8GYW3_OCTBM</name>
<organism evidence="6">
    <name type="scientific">Octopus bimaculoides</name>
    <name type="common">California two-spotted octopus</name>
    <dbReference type="NCBI Taxonomy" id="37653"/>
    <lineage>
        <taxon>Eukaryota</taxon>
        <taxon>Metazoa</taxon>
        <taxon>Spiralia</taxon>
        <taxon>Lophotrochozoa</taxon>
        <taxon>Mollusca</taxon>
        <taxon>Cephalopoda</taxon>
        <taxon>Coleoidea</taxon>
        <taxon>Octopodiformes</taxon>
        <taxon>Octopoda</taxon>
        <taxon>Incirrata</taxon>
        <taxon>Octopodidae</taxon>
        <taxon>Octopus</taxon>
    </lineage>
</organism>
<evidence type="ECO:0000256" key="1">
    <source>
        <dbReference type="ARBA" id="ARBA00013064"/>
    </source>
</evidence>
<dbReference type="GO" id="GO:0030154">
    <property type="term" value="P:cell differentiation"/>
    <property type="evidence" value="ECO:0007669"/>
    <property type="project" value="TreeGrafter"/>
</dbReference>
<evidence type="ECO:0000256" key="3">
    <source>
        <dbReference type="ARBA" id="ARBA00022912"/>
    </source>
</evidence>
<protein>
    <recommendedName>
        <fullName evidence="1">protein-tyrosine-phosphatase</fullName>
        <ecNumber evidence="1">3.1.3.48</ecNumber>
    </recommendedName>
</protein>
<reference evidence="6" key="1">
    <citation type="submission" date="2015-07" db="EMBL/GenBank/DDBJ databases">
        <title>MeaNS - Measles Nucleotide Surveillance Program.</title>
        <authorList>
            <person name="Tran T."/>
            <person name="Druce J."/>
        </authorList>
    </citation>
    <scope>NUCLEOTIDE SEQUENCE</scope>
    <source>
        <strain evidence="6">UCB-OBI-ISO-001</strain>
        <tissue evidence="6">Gonad</tissue>
    </source>
</reference>
<gene>
    <name evidence="6" type="ORF">OCBIM_22025634mg</name>
</gene>
<dbReference type="GO" id="GO:0001784">
    <property type="term" value="F:phosphotyrosine residue binding"/>
    <property type="evidence" value="ECO:0007669"/>
    <property type="project" value="TreeGrafter"/>
</dbReference>
<dbReference type="InterPro" id="IPR000980">
    <property type="entry name" value="SH2"/>
</dbReference>
<dbReference type="GO" id="GO:0004726">
    <property type="term" value="F:non-membrane spanning protein tyrosine phosphatase activity"/>
    <property type="evidence" value="ECO:0007669"/>
    <property type="project" value="TreeGrafter"/>
</dbReference>